<keyword evidence="7" id="KW-1133">Transmembrane helix</keyword>
<dbReference type="InterPro" id="IPR004358">
    <property type="entry name" value="Sig_transdc_His_kin-like_C"/>
</dbReference>
<dbReference type="RefSeq" id="WP_109729693.1">
    <property type="nucleotide sequence ID" value="NZ_BAAACK010000007.1"/>
</dbReference>
<organism evidence="9 10">
    <name type="scientific">Faecalicatena orotica</name>
    <dbReference type="NCBI Taxonomy" id="1544"/>
    <lineage>
        <taxon>Bacteria</taxon>
        <taxon>Bacillati</taxon>
        <taxon>Bacillota</taxon>
        <taxon>Clostridia</taxon>
        <taxon>Lachnospirales</taxon>
        <taxon>Lachnospiraceae</taxon>
        <taxon>Faecalicatena</taxon>
    </lineage>
</organism>
<keyword evidence="4" id="KW-0808">Transferase</keyword>
<protein>
    <recommendedName>
        <fullName evidence="2">histidine kinase</fullName>
        <ecNumber evidence="2">2.7.13.3</ecNumber>
    </recommendedName>
</protein>
<dbReference type="SMART" id="SM00387">
    <property type="entry name" value="HATPase_c"/>
    <property type="match status" value="1"/>
</dbReference>
<dbReference type="SUPFAM" id="SSF47384">
    <property type="entry name" value="Homodimeric domain of signal transducing histidine kinase"/>
    <property type="match status" value="1"/>
</dbReference>
<dbReference type="InterPro" id="IPR036097">
    <property type="entry name" value="HisK_dim/P_sf"/>
</dbReference>
<keyword evidence="6" id="KW-0902">Two-component regulatory system</keyword>
<dbReference type="InterPro" id="IPR036890">
    <property type="entry name" value="HATPase_C_sf"/>
</dbReference>
<evidence type="ECO:0000256" key="6">
    <source>
        <dbReference type="ARBA" id="ARBA00023012"/>
    </source>
</evidence>
<dbReference type="FunFam" id="1.10.287.130:FF:000001">
    <property type="entry name" value="Two-component sensor histidine kinase"/>
    <property type="match status" value="1"/>
</dbReference>
<comment type="caution">
    <text evidence="9">The sequence shown here is derived from an EMBL/GenBank/DDBJ whole genome shotgun (WGS) entry which is preliminary data.</text>
</comment>
<accession>A0A2Y9B9B5</accession>
<dbReference type="CDD" id="cd00082">
    <property type="entry name" value="HisKA"/>
    <property type="match status" value="1"/>
</dbReference>
<reference evidence="9 10" key="1">
    <citation type="submission" date="2018-05" db="EMBL/GenBank/DDBJ databases">
        <title>The Hungate 1000. A catalogue of reference genomes from the rumen microbiome.</title>
        <authorList>
            <person name="Kelly W."/>
        </authorList>
    </citation>
    <scope>NUCLEOTIDE SEQUENCE [LARGE SCALE GENOMIC DNA]</scope>
    <source>
        <strain evidence="9 10">NLAE-zl-C242</strain>
    </source>
</reference>
<dbReference type="SUPFAM" id="SSF55874">
    <property type="entry name" value="ATPase domain of HSP90 chaperone/DNA topoisomerase II/histidine kinase"/>
    <property type="match status" value="1"/>
</dbReference>
<dbReference type="SMART" id="SM00388">
    <property type="entry name" value="HisKA"/>
    <property type="match status" value="1"/>
</dbReference>
<dbReference type="EMBL" id="QGDL01000001">
    <property type="protein sequence ID" value="PWJ32356.1"/>
    <property type="molecule type" value="Genomic_DNA"/>
</dbReference>
<feature type="transmembrane region" description="Helical" evidence="7">
    <location>
        <begin position="176"/>
        <end position="197"/>
    </location>
</feature>
<evidence type="ECO:0000259" key="8">
    <source>
        <dbReference type="PROSITE" id="PS50109"/>
    </source>
</evidence>
<evidence type="ECO:0000313" key="9">
    <source>
        <dbReference type="EMBL" id="PWJ32356.1"/>
    </source>
</evidence>
<dbReference type="InterPro" id="IPR005467">
    <property type="entry name" value="His_kinase_dom"/>
</dbReference>
<proteinExistence type="predicted"/>
<evidence type="ECO:0000313" key="10">
    <source>
        <dbReference type="Proteomes" id="UP000245845"/>
    </source>
</evidence>
<evidence type="ECO:0000256" key="4">
    <source>
        <dbReference type="ARBA" id="ARBA00022679"/>
    </source>
</evidence>
<dbReference type="Pfam" id="PF02518">
    <property type="entry name" value="HATPase_c"/>
    <property type="match status" value="1"/>
</dbReference>
<dbReference type="OrthoDB" id="9813151at2"/>
<dbReference type="PANTHER" id="PTHR43711:SF1">
    <property type="entry name" value="HISTIDINE KINASE 1"/>
    <property type="match status" value="1"/>
</dbReference>
<keyword evidence="5" id="KW-0418">Kinase</keyword>
<dbReference type="PROSITE" id="PS50109">
    <property type="entry name" value="HIS_KIN"/>
    <property type="match status" value="1"/>
</dbReference>
<dbReference type="InterPro" id="IPR003661">
    <property type="entry name" value="HisK_dim/P_dom"/>
</dbReference>
<sequence>MFHKLRKKLTLAYTVTTGMVLVCVLAVILYTTERSISERNIENFEKNIMELSSKLQYGSSISQSWLTDQEIENQLIIHIEENTVPFLFPGSYTTKTDRDLLVEKAKNMASKQQVSPDIPPVSTSLQKTDIMSLNGENGDSYLAYVMVTPSQTGGFKSMVVLHDNRQKKMQIKNGRILFLTTGLSGIAAIFLVSWFFVGHSLKPLAKNREKQNEFIAAASHELRSPLAVIQASSSAVLEDTSRSGEFLATIQKECRRMGRLVNDMLVLASADTKGWHVAREQIDMDTLLLDIYEHYEPLCSEKHVPLCISLPDEPLPPVLGDKERLEQIFSILIDNALTYGTGKGGTGRNLPVELRAEVSKHHLCVSVADHGPGITDEKKPQVFDRFFRTDQSRRDKSHFGLGLSVARELAHLHDGTLTLTDTAGGGCTFTLRLKRGNF</sequence>
<dbReference type="PANTHER" id="PTHR43711">
    <property type="entry name" value="TWO-COMPONENT HISTIDINE KINASE"/>
    <property type="match status" value="1"/>
</dbReference>
<feature type="transmembrane region" description="Helical" evidence="7">
    <location>
        <begin position="12"/>
        <end position="31"/>
    </location>
</feature>
<evidence type="ECO:0000256" key="7">
    <source>
        <dbReference type="SAM" id="Phobius"/>
    </source>
</evidence>
<dbReference type="InterPro" id="IPR050736">
    <property type="entry name" value="Sensor_HK_Regulatory"/>
</dbReference>
<dbReference type="InterPro" id="IPR003594">
    <property type="entry name" value="HATPase_dom"/>
</dbReference>
<gene>
    <name evidence="9" type="ORF">A8806_101644</name>
</gene>
<dbReference type="GO" id="GO:0000155">
    <property type="term" value="F:phosphorelay sensor kinase activity"/>
    <property type="evidence" value="ECO:0007669"/>
    <property type="project" value="InterPro"/>
</dbReference>
<evidence type="ECO:0000256" key="3">
    <source>
        <dbReference type="ARBA" id="ARBA00022553"/>
    </source>
</evidence>
<dbReference type="EC" id="2.7.13.3" evidence="2"/>
<comment type="catalytic activity">
    <reaction evidence="1">
        <text>ATP + protein L-histidine = ADP + protein N-phospho-L-histidine.</text>
        <dbReference type="EC" id="2.7.13.3"/>
    </reaction>
</comment>
<feature type="domain" description="Histidine kinase" evidence="8">
    <location>
        <begin position="217"/>
        <end position="437"/>
    </location>
</feature>
<name>A0A2Y9B9B5_9FIRM</name>
<keyword evidence="10" id="KW-1185">Reference proteome</keyword>
<keyword evidence="7" id="KW-0812">Transmembrane</keyword>
<dbReference type="Pfam" id="PF00512">
    <property type="entry name" value="HisKA"/>
    <property type="match status" value="1"/>
</dbReference>
<evidence type="ECO:0000256" key="5">
    <source>
        <dbReference type="ARBA" id="ARBA00022777"/>
    </source>
</evidence>
<dbReference type="AlphaFoldDB" id="A0A2Y9B9B5"/>
<evidence type="ECO:0000256" key="1">
    <source>
        <dbReference type="ARBA" id="ARBA00000085"/>
    </source>
</evidence>
<dbReference type="Gene3D" id="3.30.565.10">
    <property type="entry name" value="Histidine kinase-like ATPase, C-terminal domain"/>
    <property type="match status" value="1"/>
</dbReference>
<dbReference type="Gene3D" id="1.10.287.130">
    <property type="match status" value="1"/>
</dbReference>
<keyword evidence="7" id="KW-0472">Membrane</keyword>
<dbReference type="PRINTS" id="PR00344">
    <property type="entry name" value="BCTRLSENSOR"/>
</dbReference>
<evidence type="ECO:0000256" key="2">
    <source>
        <dbReference type="ARBA" id="ARBA00012438"/>
    </source>
</evidence>
<dbReference type="Proteomes" id="UP000245845">
    <property type="component" value="Unassembled WGS sequence"/>
</dbReference>
<keyword evidence="3" id="KW-0597">Phosphoprotein</keyword>